<protein>
    <submittedName>
        <fullName evidence="11">CRISPR-associated helicase Cas3</fullName>
    </submittedName>
</protein>
<organism evidence="11 12">
    <name type="scientific">Chondromyces apiculatus DSM 436</name>
    <dbReference type="NCBI Taxonomy" id="1192034"/>
    <lineage>
        <taxon>Bacteria</taxon>
        <taxon>Pseudomonadati</taxon>
        <taxon>Myxococcota</taxon>
        <taxon>Polyangia</taxon>
        <taxon>Polyangiales</taxon>
        <taxon>Polyangiaceae</taxon>
        <taxon>Chondromyces</taxon>
    </lineage>
</organism>
<dbReference type="eggNOG" id="COG1203">
    <property type="taxonomic scope" value="Bacteria"/>
</dbReference>
<dbReference type="GO" id="GO:0051607">
    <property type="term" value="P:defense response to virus"/>
    <property type="evidence" value="ECO:0007669"/>
    <property type="project" value="UniProtKB-KW"/>
</dbReference>
<dbReference type="SUPFAM" id="SSF52540">
    <property type="entry name" value="P-loop containing nucleoside triphosphate hydrolases"/>
    <property type="match status" value="1"/>
</dbReference>
<evidence type="ECO:0000259" key="10">
    <source>
        <dbReference type="PROSITE" id="PS51643"/>
    </source>
</evidence>
<dbReference type="CDD" id="cd17930">
    <property type="entry name" value="DEXHc_cas3"/>
    <property type="match status" value="1"/>
</dbReference>
<dbReference type="GO" id="GO:0005524">
    <property type="term" value="F:ATP binding"/>
    <property type="evidence" value="ECO:0007669"/>
    <property type="project" value="UniProtKB-KW"/>
</dbReference>
<dbReference type="PROSITE" id="PS51192">
    <property type="entry name" value="HELICASE_ATP_BIND_1"/>
    <property type="match status" value="1"/>
</dbReference>
<dbReference type="Pfam" id="PF00270">
    <property type="entry name" value="DEAD"/>
    <property type="match status" value="1"/>
</dbReference>
<keyword evidence="6" id="KW-0347">Helicase</keyword>
<dbReference type="EMBL" id="ASRX01000024">
    <property type="protein sequence ID" value="EYF05349.1"/>
    <property type="molecule type" value="Genomic_DNA"/>
</dbReference>
<dbReference type="Gene3D" id="1.10.3210.30">
    <property type="match status" value="1"/>
</dbReference>
<dbReference type="Proteomes" id="UP000019678">
    <property type="component" value="Unassembled WGS sequence"/>
</dbReference>
<keyword evidence="3" id="KW-0479">Metal-binding</keyword>
<comment type="similarity">
    <text evidence="1">In the N-terminal section; belongs to the CRISPR-associated nuclease Cas3-HD family.</text>
</comment>
<dbReference type="SUPFAM" id="SSF109604">
    <property type="entry name" value="HD-domain/PDEase-like"/>
    <property type="match status" value="1"/>
</dbReference>
<evidence type="ECO:0000256" key="2">
    <source>
        <dbReference type="ARBA" id="ARBA00009046"/>
    </source>
</evidence>
<reference evidence="11 12" key="1">
    <citation type="submission" date="2013-05" db="EMBL/GenBank/DDBJ databases">
        <title>Genome assembly of Chondromyces apiculatus DSM 436.</title>
        <authorList>
            <person name="Sharma G."/>
            <person name="Khatri I."/>
            <person name="Kaur C."/>
            <person name="Mayilraj S."/>
            <person name="Subramanian S."/>
        </authorList>
    </citation>
    <scope>NUCLEOTIDE SEQUENCE [LARGE SCALE GENOMIC DNA]</scope>
    <source>
        <strain evidence="11 12">DSM 436</strain>
    </source>
</reference>
<evidence type="ECO:0000256" key="6">
    <source>
        <dbReference type="ARBA" id="ARBA00022806"/>
    </source>
</evidence>
<dbReference type="InterPro" id="IPR001650">
    <property type="entry name" value="Helicase_C-like"/>
</dbReference>
<dbReference type="PROSITE" id="PS51643">
    <property type="entry name" value="HD_CAS3"/>
    <property type="match status" value="1"/>
</dbReference>
<keyword evidence="7" id="KW-0067">ATP-binding</keyword>
<evidence type="ECO:0000256" key="4">
    <source>
        <dbReference type="ARBA" id="ARBA00022741"/>
    </source>
</evidence>
<comment type="caution">
    <text evidence="11">The sequence shown here is derived from an EMBL/GenBank/DDBJ whole genome shotgun (WGS) entry which is preliminary data.</text>
</comment>
<accession>A0A017T7X6</accession>
<feature type="domain" description="HD Cas3-type" evidence="10">
    <location>
        <begin position="28"/>
        <end position="199"/>
    </location>
</feature>
<dbReference type="InterPro" id="IPR006483">
    <property type="entry name" value="CRISPR-assoc_Cas3_HD"/>
</dbReference>
<dbReference type="InterPro" id="IPR014001">
    <property type="entry name" value="Helicase_ATP-bd"/>
</dbReference>
<dbReference type="Pfam" id="PF18019">
    <property type="entry name" value="Cas3_HD"/>
    <property type="match status" value="1"/>
</dbReference>
<dbReference type="GO" id="GO:0016787">
    <property type="term" value="F:hydrolase activity"/>
    <property type="evidence" value="ECO:0007669"/>
    <property type="project" value="UniProtKB-KW"/>
</dbReference>
<dbReference type="GO" id="GO:0003676">
    <property type="term" value="F:nucleic acid binding"/>
    <property type="evidence" value="ECO:0007669"/>
    <property type="project" value="InterPro"/>
</dbReference>
<dbReference type="Gene3D" id="3.40.50.300">
    <property type="entry name" value="P-loop containing nucleotide triphosphate hydrolases"/>
    <property type="match status" value="2"/>
</dbReference>
<dbReference type="Pfam" id="PF22590">
    <property type="entry name" value="Cas3-like_C_2"/>
    <property type="match status" value="1"/>
</dbReference>
<evidence type="ECO:0000256" key="1">
    <source>
        <dbReference type="ARBA" id="ARBA00006847"/>
    </source>
</evidence>
<dbReference type="CDD" id="cd09641">
    <property type="entry name" value="Cas3''_I"/>
    <property type="match status" value="1"/>
</dbReference>
<dbReference type="RefSeq" id="WP_044241842.1">
    <property type="nucleotide sequence ID" value="NZ_ASRX01000024.1"/>
</dbReference>
<evidence type="ECO:0000256" key="7">
    <source>
        <dbReference type="ARBA" id="ARBA00022840"/>
    </source>
</evidence>
<dbReference type="InterPro" id="IPR038257">
    <property type="entry name" value="CRISPR-assoc_Cas3_HD_sf"/>
</dbReference>
<dbReference type="NCBIfam" id="TIGR01596">
    <property type="entry name" value="cas3_HD"/>
    <property type="match status" value="1"/>
</dbReference>
<keyword evidence="5" id="KW-0378">Hydrolase</keyword>
<evidence type="ECO:0000313" key="12">
    <source>
        <dbReference type="Proteomes" id="UP000019678"/>
    </source>
</evidence>
<gene>
    <name evidence="11" type="ORF">CAP_3266</name>
</gene>
<dbReference type="InterPro" id="IPR011545">
    <property type="entry name" value="DEAD/DEAH_box_helicase_dom"/>
</dbReference>
<dbReference type="InterPro" id="IPR054712">
    <property type="entry name" value="Cas3-like_dom"/>
</dbReference>
<name>A0A017T7X6_9BACT</name>
<dbReference type="SMART" id="SM00490">
    <property type="entry name" value="HELICc"/>
    <property type="match status" value="1"/>
</dbReference>
<evidence type="ECO:0000256" key="3">
    <source>
        <dbReference type="ARBA" id="ARBA00022723"/>
    </source>
</evidence>
<dbReference type="STRING" id="1192034.CAP_3266"/>
<feature type="domain" description="Helicase ATP-binding" evidence="9">
    <location>
        <begin position="255"/>
        <end position="434"/>
    </location>
</feature>
<keyword evidence="12" id="KW-1185">Reference proteome</keyword>
<proteinExistence type="inferred from homology"/>
<dbReference type="InterPro" id="IPR027417">
    <property type="entry name" value="P-loop_NTPase"/>
</dbReference>
<evidence type="ECO:0000313" key="11">
    <source>
        <dbReference type="EMBL" id="EYF05349.1"/>
    </source>
</evidence>
<evidence type="ECO:0000256" key="5">
    <source>
        <dbReference type="ARBA" id="ARBA00022801"/>
    </source>
</evidence>
<evidence type="ECO:0000259" key="9">
    <source>
        <dbReference type="PROSITE" id="PS51192"/>
    </source>
</evidence>
<keyword evidence="8" id="KW-0051">Antiviral defense</keyword>
<evidence type="ECO:0000256" key="8">
    <source>
        <dbReference type="ARBA" id="ARBA00023118"/>
    </source>
</evidence>
<comment type="similarity">
    <text evidence="2">In the central section; belongs to the CRISPR-associated helicase Cas3 family.</text>
</comment>
<sequence>MTSSTSSPRSSAALPARVTAEPLAHLDETGRPHLLVEHLEAVGERAAAYAERFGAAEWARRCGLWHDLGKYAADFQAMIRAANGFEAHLEAGARGQVDHSSAGAIHALEALGNPGLVIAFAIAGHHAGLPDRVALLERLQQKRHRLAEAKAGGAPERLLRAAPLAPPAALASGTPAERKRRVELWIRMLFSALCDADFLDTEAFFSSDRAALRGHGPAIPVLRERLTEHLTRLQAGARSSEVNRVRAEVLAACRAAAASPPGAFSLTVPTGGGKTLASMAFALEHAARHGLERVIVAIPFTSIIEQTSGVLRDALGEEAVVEHHSAFDPARETPQNRVACENWDAPVVVTTTVQLFESLFAARPSACRKLHRLARSAIVLDEAQTLPPGLLAPILDALQALLRDYGATVVISTATQPALGRAQGLPVGLDAVQEIVPPSVRAFARLRRVRVRWPAVDEPLPYPALAQELAGERDVMAIVHLRHDARVLCQALDAALGHAQTLHLSALMCPEHRSQVLAAIKERKRRGEPVRLVATQLVEAGVDLDFAVVYRALGGIDALAQAAGRCNREGLLEGPGELRVFRAPTEPPLGVPRTALAITRGMLRADPDLDLFAPEAPRRYFQQLYGAKDLDHHQVQEAREELAFQRVAERFRLIEDAWSAPLMIPFDARAKACLAELERFGPSRARLRLLQRYTVTVPRSARGRWLDAGIAREVAETVVALGEPFMAAYDRDRFGLVPERLGAADAASLVIDDFTSG</sequence>
<keyword evidence="4" id="KW-0547">Nucleotide-binding</keyword>
<dbReference type="GO" id="GO:0004386">
    <property type="term" value="F:helicase activity"/>
    <property type="evidence" value="ECO:0007669"/>
    <property type="project" value="UniProtKB-KW"/>
</dbReference>
<dbReference type="SMART" id="SM00487">
    <property type="entry name" value="DEXDc"/>
    <property type="match status" value="1"/>
</dbReference>
<dbReference type="GO" id="GO:0046872">
    <property type="term" value="F:metal ion binding"/>
    <property type="evidence" value="ECO:0007669"/>
    <property type="project" value="UniProtKB-KW"/>
</dbReference>
<dbReference type="AlphaFoldDB" id="A0A017T7X6"/>